<dbReference type="GeneID" id="85326082"/>
<dbReference type="RefSeq" id="XP_060291415.1">
    <property type="nucleotide sequence ID" value="XM_060442812.1"/>
</dbReference>
<organism evidence="1 2">
    <name type="scientific">Lasiosphaeria miniovina</name>
    <dbReference type="NCBI Taxonomy" id="1954250"/>
    <lineage>
        <taxon>Eukaryota</taxon>
        <taxon>Fungi</taxon>
        <taxon>Dikarya</taxon>
        <taxon>Ascomycota</taxon>
        <taxon>Pezizomycotina</taxon>
        <taxon>Sordariomycetes</taxon>
        <taxon>Sordariomycetidae</taxon>
        <taxon>Sordariales</taxon>
        <taxon>Lasiosphaeriaceae</taxon>
        <taxon>Lasiosphaeria</taxon>
    </lineage>
</organism>
<sequence length="255" mass="27199">MGSNTSTPSGFATAAQANTRAADSPPSPFICHSHNGYIPFGESWEITDSCNFCCQQCIISGRIIDGKPRARGAFRTPGSFFGQNPALVLTCGKCSRTASQAYALGWMFCMGDEASFCPSCLQQNASLLRNHRLGPRHVSTHSSSSRQPASWVLFAHPKPDNDVAQQRHAILAGQAPPPSARLGQDLGLASPEPVSWVRMPANAPWGVVPGGSGTRNTLCDAYDLHRGGPTIGPTNSQWYACARCKPGWDALARGQ</sequence>
<comment type="caution">
    <text evidence="1">The sequence shown here is derived from an EMBL/GenBank/DDBJ whole genome shotgun (WGS) entry which is preliminary data.</text>
</comment>
<evidence type="ECO:0000313" key="2">
    <source>
        <dbReference type="Proteomes" id="UP001172101"/>
    </source>
</evidence>
<keyword evidence="2" id="KW-1185">Reference proteome</keyword>
<accession>A0AA39ZZ41</accession>
<evidence type="ECO:0000313" key="1">
    <source>
        <dbReference type="EMBL" id="KAK0706321.1"/>
    </source>
</evidence>
<protein>
    <submittedName>
        <fullName evidence="1">Uncharacterized protein</fullName>
    </submittedName>
</protein>
<proteinExistence type="predicted"/>
<gene>
    <name evidence="1" type="ORF">B0T26DRAFT_726203</name>
</gene>
<dbReference type="EMBL" id="JAUIRO010000007">
    <property type="protein sequence ID" value="KAK0706321.1"/>
    <property type="molecule type" value="Genomic_DNA"/>
</dbReference>
<name>A0AA39ZZ41_9PEZI</name>
<reference evidence="1" key="1">
    <citation type="submission" date="2023-06" db="EMBL/GenBank/DDBJ databases">
        <title>Genome-scale phylogeny and comparative genomics of the fungal order Sordariales.</title>
        <authorList>
            <consortium name="Lawrence Berkeley National Laboratory"/>
            <person name="Hensen N."/>
            <person name="Bonometti L."/>
            <person name="Westerberg I."/>
            <person name="Brannstrom I.O."/>
            <person name="Guillou S."/>
            <person name="Cros-Aarteil S."/>
            <person name="Calhoun S."/>
            <person name="Haridas S."/>
            <person name="Kuo A."/>
            <person name="Mondo S."/>
            <person name="Pangilinan J."/>
            <person name="Riley R."/>
            <person name="LaButti K."/>
            <person name="Andreopoulos B."/>
            <person name="Lipzen A."/>
            <person name="Chen C."/>
            <person name="Yanf M."/>
            <person name="Daum C."/>
            <person name="Ng V."/>
            <person name="Clum A."/>
            <person name="Steindorff A."/>
            <person name="Ohm R."/>
            <person name="Martin F."/>
            <person name="Silar P."/>
            <person name="Natvig D."/>
            <person name="Lalanne C."/>
            <person name="Gautier V."/>
            <person name="Ament-velasquez S.L."/>
            <person name="Kruys A."/>
            <person name="Hutchinson M.I."/>
            <person name="Powell A.J."/>
            <person name="Barry K."/>
            <person name="Miller A.N."/>
            <person name="Grigoriev I.V."/>
            <person name="Debuchy R."/>
            <person name="Gladieux P."/>
            <person name="Thoren M.H."/>
            <person name="Johannesson H."/>
        </authorList>
    </citation>
    <scope>NUCLEOTIDE SEQUENCE</scope>
    <source>
        <strain evidence="1">SMH2392-1A</strain>
    </source>
</reference>
<dbReference type="Proteomes" id="UP001172101">
    <property type="component" value="Unassembled WGS sequence"/>
</dbReference>
<dbReference type="AlphaFoldDB" id="A0AA39ZZ41"/>